<organism evidence="3 4">
    <name type="scientific">Cucurbita argyrosperma subsp. sororia</name>
    <dbReference type="NCBI Taxonomy" id="37648"/>
    <lineage>
        <taxon>Eukaryota</taxon>
        <taxon>Viridiplantae</taxon>
        <taxon>Streptophyta</taxon>
        <taxon>Embryophyta</taxon>
        <taxon>Tracheophyta</taxon>
        <taxon>Spermatophyta</taxon>
        <taxon>Magnoliopsida</taxon>
        <taxon>eudicotyledons</taxon>
        <taxon>Gunneridae</taxon>
        <taxon>Pentapetalae</taxon>
        <taxon>rosids</taxon>
        <taxon>fabids</taxon>
        <taxon>Cucurbitales</taxon>
        <taxon>Cucurbitaceae</taxon>
        <taxon>Cucurbiteae</taxon>
        <taxon>Cucurbita</taxon>
    </lineage>
</organism>
<dbReference type="PANTHER" id="PTHR46519:SF3">
    <property type="entry name" value="RING_U-BOX SUPERFAMILY PROTEIN"/>
    <property type="match status" value="1"/>
</dbReference>
<name>A0AAV6NUE7_9ROSI</name>
<dbReference type="PANTHER" id="PTHR46519">
    <property type="entry name" value="RING/U-BOX SUPERFAMILY PROTEIN"/>
    <property type="match status" value="1"/>
</dbReference>
<dbReference type="AlphaFoldDB" id="A0AAV6NUE7"/>
<keyword evidence="1" id="KW-0175">Coiled coil</keyword>
<gene>
    <name evidence="3" type="ORF">SDJN03_06912</name>
</gene>
<feature type="region of interest" description="Disordered" evidence="2">
    <location>
        <begin position="1"/>
        <end position="37"/>
    </location>
</feature>
<proteinExistence type="predicted"/>
<dbReference type="Proteomes" id="UP000685013">
    <property type="component" value="Chromosome 4"/>
</dbReference>
<evidence type="ECO:0000256" key="2">
    <source>
        <dbReference type="SAM" id="MobiDB-lite"/>
    </source>
</evidence>
<sequence>MSAYTSAKQEQEHDRQTAGKAGSAASHPLALPLPPAMPPRKIWEHELSHDSWSRRDFHRQFGADWEIINDLRIDMSRLQQRMSNLQRMLETCMDIACSAELSKKFLLH</sequence>
<evidence type="ECO:0000256" key="1">
    <source>
        <dbReference type="SAM" id="Coils"/>
    </source>
</evidence>
<dbReference type="EMBL" id="JAGKQH010000004">
    <property type="protein sequence ID" value="KAG6601679.1"/>
    <property type="molecule type" value="Genomic_DNA"/>
</dbReference>
<comment type="caution">
    <text evidence="3">The sequence shown here is derived from an EMBL/GenBank/DDBJ whole genome shotgun (WGS) entry which is preliminary data.</text>
</comment>
<feature type="non-terminal residue" evidence="3">
    <location>
        <position position="1"/>
    </location>
</feature>
<evidence type="ECO:0000313" key="4">
    <source>
        <dbReference type="Proteomes" id="UP000685013"/>
    </source>
</evidence>
<feature type="coiled-coil region" evidence="1">
    <location>
        <begin position="68"/>
        <end position="95"/>
    </location>
</feature>
<reference evidence="3 4" key="1">
    <citation type="journal article" date="2021" name="Hortic Res">
        <title>The domestication of Cucurbita argyrosperma as revealed by the genome of its wild relative.</title>
        <authorList>
            <person name="Barrera-Redondo J."/>
            <person name="Sanchez-de la Vega G."/>
            <person name="Aguirre-Liguori J.A."/>
            <person name="Castellanos-Morales G."/>
            <person name="Gutierrez-Guerrero Y.T."/>
            <person name="Aguirre-Dugua X."/>
            <person name="Aguirre-Planter E."/>
            <person name="Tenaillon M.I."/>
            <person name="Lira-Saade R."/>
            <person name="Eguiarte L.E."/>
        </authorList>
    </citation>
    <scope>NUCLEOTIDE SEQUENCE [LARGE SCALE GENOMIC DNA]</scope>
    <source>
        <strain evidence="3">JBR-2021</strain>
    </source>
</reference>
<keyword evidence="4" id="KW-1185">Reference proteome</keyword>
<protein>
    <submittedName>
        <fullName evidence="3">Uncharacterized protein</fullName>
    </submittedName>
</protein>
<accession>A0AAV6NUE7</accession>
<evidence type="ECO:0000313" key="3">
    <source>
        <dbReference type="EMBL" id="KAG6601679.1"/>
    </source>
</evidence>